<evidence type="ECO:0008006" key="5">
    <source>
        <dbReference type="Google" id="ProtNLM"/>
    </source>
</evidence>
<protein>
    <recommendedName>
        <fullName evidence="5">BZIP transcription factor</fullName>
    </recommendedName>
</protein>
<feature type="coiled-coil region" evidence="1">
    <location>
        <begin position="278"/>
        <end position="305"/>
    </location>
</feature>
<gene>
    <name evidence="3" type="ORF">ACFSJT_11560</name>
</gene>
<evidence type="ECO:0000256" key="1">
    <source>
        <dbReference type="SAM" id="Coils"/>
    </source>
</evidence>
<keyword evidence="4" id="KW-1185">Reference proteome</keyword>
<dbReference type="EMBL" id="JBHUHY010000013">
    <property type="protein sequence ID" value="MFD2187427.1"/>
    <property type="molecule type" value="Genomic_DNA"/>
</dbReference>
<sequence>MRRILLPIILLGFTMVINAQWNPNGDNTTSGAVITKNPNNTGASAALSWYNDTARIRIGGSGNGAENGFLIQGVGEKKLFEVNDGFARVFNPSNGNANFALSWWNNFARLRIGGGGDGVENGFLIQGVGEKKLFEVNDGFARVFNPNNRAANFTMSWFNNIARLRIGGSGEGASNGFEIHSVGEKKLMKLTHNGNLAIYGKIESKEVKISLTPTADFVFENNYDLPTLEFIEKHIKEKKHLPEIASAREMEKNGLNIGEFQIQLLQKIEELTLYTISQEKKIKTLEKQTEEIKELKSLVKQLLESKK</sequence>
<feature type="signal peptide" evidence="2">
    <location>
        <begin position="1"/>
        <end position="19"/>
    </location>
</feature>
<evidence type="ECO:0000256" key="2">
    <source>
        <dbReference type="SAM" id="SignalP"/>
    </source>
</evidence>
<name>A0ABW5AZS7_9FLAO</name>
<proteinExistence type="predicted"/>
<keyword evidence="1" id="KW-0175">Coiled coil</keyword>
<organism evidence="3 4">
    <name type="scientific">Aquimarina celericrescens</name>
    <dbReference type="NCBI Taxonomy" id="1964542"/>
    <lineage>
        <taxon>Bacteria</taxon>
        <taxon>Pseudomonadati</taxon>
        <taxon>Bacteroidota</taxon>
        <taxon>Flavobacteriia</taxon>
        <taxon>Flavobacteriales</taxon>
        <taxon>Flavobacteriaceae</taxon>
        <taxon>Aquimarina</taxon>
    </lineage>
</organism>
<feature type="chain" id="PRO_5047266412" description="BZIP transcription factor" evidence="2">
    <location>
        <begin position="20"/>
        <end position="307"/>
    </location>
</feature>
<accession>A0ABW5AZS7</accession>
<evidence type="ECO:0000313" key="3">
    <source>
        <dbReference type="EMBL" id="MFD2187427.1"/>
    </source>
</evidence>
<dbReference type="Proteomes" id="UP001597344">
    <property type="component" value="Unassembled WGS sequence"/>
</dbReference>
<keyword evidence="2" id="KW-0732">Signal</keyword>
<evidence type="ECO:0000313" key="4">
    <source>
        <dbReference type="Proteomes" id="UP001597344"/>
    </source>
</evidence>
<comment type="caution">
    <text evidence="3">The sequence shown here is derived from an EMBL/GenBank/DDBJ whole genome shotgun (WGS) entry which is preliminary data.</text>
</comment>
<reference evidence="4" key="1">
    <citation type="journal article" date="2019" name="Int. J. Syst. Evol. Microbiol.">
        <title>The Global Catalogue of Microorganisms (GCM) 10K type strain sequencing project: providing services to taxonomists for standard genome sequencing and annotation.</title>
        <authorList>
            <consortium name="The Broad Institute Genomics Platform"/>
            <consortium name="The Broad Institute Genome Sequencing Center for Infectious Disease"/>
            <person name="Wu L."/>
            <person name="Ma J."/>
        </authorList>
    </citation>
    <scope>NUCLEOTIDE SEQUENCE [LARGE SCALE GENOMIC DNA]</scope>
    <source>
        <strain evidence="4">DT92</strain>
    </source>
</reference>
<dbReference type="RefSeq" id="WP_378320425.1">
    <property type="nucleotide sequence ID" value="NZ_JBHUHY010000013.1"/>
</dbReference>